<protein>
    <submittedName>
        <fullName evidence="4">Uncharacterized protein</fullName>
    </submittedName>
</protein>
<feature type="compositionally biased region" description="Low complexity" evidence="1">
    <location>
        <begin position="210"/>
        <end position="228"/>
    </location>
</feature>
<reference evidence="4 5" key="1">
    <citation type="submission" date="2019-12" db="EMBL/GenBank/DDBJ databases">
        <title>A genome sequence resource for the geographically widespread anthracnose pathogen Colletotrichum asianum.</title>
        <authorList>
            <person name="Meng Y."/>
        </authorList>
    </citation>
    <scope>NUCLEOTIDE SEQUENCE [LARGE SCALE GENOMIC DNA]</scope>
    <source>
        <strain evidence="4 5">ICMP 18580</strain>
    </source>
</reference>
<evidence type="ECO:0000256" key="1">
    <source>
        <dbReference type="SAM" id="MobiDB-lite"/>
    </source>
</evidence>
<feature type="signal peptide" evidence="3">
    <location>
        <begin position="1"/>
        <end position="22"/>
    </location>
</feature>
<keyword evidence="3" id="KW-0732">Signal</keyword>
<sequence length="337" mass="37129">MDTVGWLILLGSLFGLLAPLAAYEDPHGGGISLAALQTSNTIIFLAALAPHTPWTFISRATALVYSANLVQGNPTGPRHSQLPRDTTEVDSISTCTPQGAEYAGKSQQHNAEHTWTVNDQVAYRSAILVCGEYHFRRWQYVTDLSADYNELISSNASLSQQVAELTSSLQASYDYSRTLGKYYAKLLEENDKLRKSNLRMSVLHKRALDTNGTGSTNASTNATTSSTNQTIGERLATLEAKSKSSTDPQWKTLSTEVFLVVGWIGPANGFLVMLLDNWWPRLIWFLATFLSLFNSCWNTKPFQDRIKKKWPTKSTLASEVKSHVADHTVGTGTGDAF</sequence>
<proteinExistence type="predicted"/>
<feature type="transmembrane region" description="Helical" evidence="2">
    <location>
        <begin position="281"/>
        <end position="299"/>
    </location>
</feature>
<feature type="chain" id="PRO_5034945997" evidence="3">
    <location>
        <begin position="23"/>
        <end position="337"/>
    </location>
</feature>
<evidence type="ECO:0000256" key="3">
    <source>
        <dbReference type="SAM" id="SignalP"/>
    </source>
</evidence>
<dbReference type="Proteomes" id="UP000434172">
    <property type="component" value="Unassembled WGS sequence"/>
</dbReference>
<feature type="transmembrane region" description="Helical" evidence="2">
    <location>
        <begin position="32"/>
        <end position="49"/>
    </location>
</feature>
<dbReference type="EMBL" id="WOWK01000121">
    <property type="protein sequence ID" value="KAF0317861.1"/>
    <property type="molecule type" value="Genomic_DNA"/>
</dbReference>
<evidence type="ECO:0000313" key="5">
    <source>
        <dbReference type="Proteomes" id="UP000434172"/>
    </source>
</evidence>
<accession>A0A8H3ZLC0</accession>
<dbReference type="OrthoDB" id="10523987at2759"/>
<keyword evidence="5" id="KW-1185">Reference proteome</keyword>
<keyword evidence="2" id="KW-0472">Membrane</keyword>
<keyword evidence="2" id="KW-1133">Transmembrane helix</keyword>
<gene>
    <name evidence="4" type="ORF">GQ607_014885</name>
</gene>
<name>A0A8H3ZLC0_9PEZI</name>
<feature type="transmembrane region" description="Helical" evidence="2">
    <location>
        <begin position="257"/>
        <end position="275"/>
    </location>
</feature>
<evidence type="ECO:0000256" key="2">
    <source>
        <dbReference type="SAM" id="Phobius"/>
    </source>
</evidence>
<comment type="caution">
    <text evidence="4">The sequence shown here is derived from an EMBL/GenBank/DDBJ whole genome shotgun (WGS) entry which is preliminary data.</text>
</comment>
<keyword evidence="2" id="KW-0812">Transmembrane</keyword>
<feature type="region of interest" description="Disordered" evidence="1">
    <location>
        <begin position="209"/>
        <end position="229"/>
    </location>
</feature>
<organism evidence="4 5">
    <name type="scientific">Colletotrichum asianum</name>
    <dbReference type="NCBI Taxonomy" id="702518"/>
    <lineage>
        <taxon>Eukaryota</taxon>
        <taxon>Fungi</taxon>
        <taxon>Dikarya</taxon>
        <taxon>Ascomycota</taxon>
        <taxon>Pezizomycotina</taxon>
        <taxon>Sordariomycetes</taxon>
        <taxon>Hypocreomycetidae</taxon>
        <taxon>Glomerellales</taxon>
        <taxon>Glomerellaceae</taxon>
        <taxon>Colletotrichum</taxon>
        <taxon>Colletotrichum gloeosporioides species complex</taxon>
    </lineage>
</organism>
<evidence type="ECO:0000313" key="4">
    <source>
        <dbReference type="EMBL" id="KAF0317861.1"/>
    </source>
</evidence>
<dbReference type="AlphaFoldDB" id="A0A8H3ZLC0"/>